<organism evidence="2 3">
    <name type="scientific">Halococcus thailandensis JCM 13552</name>
    <dbReference type="NCBI Taxonomy" id="1227457"/>
    <lineage>
        <taxon>Archaea</taxon>
        <taxon>Methanobacteriati</taxon>
        <taxon>Methanobacteriota</taxon>
        <taxon>Stenosarchaea group</taxon>
        <taxon>Halobacteria</taxon>
        <taxon>Halobacteriales</taxon>
        <taxon>Halococcaceae</taxon>
        <taxon>Halococcus</taxon>
    </lineage>
</organism>
<gene>
    <name evidence="2" type="ORF">C451_02278</name>
</gene>
<evidence type="ECO:0000313" key="2">
    <source>
        <dbReference type="EMBL" id="EMA56512.1"/>
    </source>
</evidence>
<feature type="transmembrane region" description="Helical" evidence="1">
    <location>
        <begin position="105"/>
        <end position="124"/>
    </location>
</feature>
<keyword evidence="1" id="KW-1133">Transmembrane helix</keyword>
<feature type="transmembrane region" description="Helical" evidence="1">
    <location>
        <begin position="77"/>
        <end position="99"/>
    </location>
</feature>
<keyword evidence="3" id="KW-1185">Reference proteome</keyword>
<keyword evidence="1" id="KW-0472">Membrane</keyword>
<dbReference type="Proteomes" id="UP000011680">
    <property type="component" value="Unassembled WGS sequence"/>
</dbReference>
<protein>
    <submittedName>
        <fullName evidence="2">Uncharacterized protein</fullName>
    </submittedName>
</protein>
<reference evidence="2 3" key="1">
    <citation type="journal article" date="2014" name="PLoS Genet.">
        <title>Phylogenetically driven sequencing of extremely halophilic archaea reveals strategies for static and dynamic osmo-response.</title>
        <authorList>
            <person name="Becker E.A."/>
            <person name="Seitzer P.M."/>
            <person name="Tritt A."/>
            <person name="Larsen D."/>
            <person name="Krusor M."/>
            <person name="Yao A.I."/>
            <person name="Wu D."/>
            <person name="Madern D."/>
            <person name="Eisen J.A."/>
            <person name="Darling A.E."/>
            <person name="Facciotti M.T."/>
        </authorList>
    </citation>
    <scope>NUCLEOTIDE SEQUENCE [LARGE SCALE GENOMIC DNA]</scope>
    <source>
        <strain evidence="2 3">JCM 13552</strain>
    </source>
</reference>
<evidence type="ECO:0000256" key="1">
    <source>
        <dbReference type="SAM" id="Phobius"/>
    </source>
</evidence>
<sequence length="138" mass="14480">MNTDPNRGIDETKAFVFDVLVGIGGLLGVGYAGYEMGIFTEVADTFPPIAIFGGMLLGASSVAIMESDHFRTLFERPIAGVVSATAMMCVVAGIVWAVSQAGPSRAMYTVLGVIAAALVTRICVFASRRTRSEGPLSE</sequence>
<evidence type="ECO:0000313" key="3">
    <source>
        <dbReference type="Proteomes" id="UP000011680"/>
    </source>
</evidence>
<name>M0NEY6_9EURY</name>
<accession>M0NEY6</accession>
<comment type="caution">
    <text evidence="2">The sequence shown here is derived from an EMBL/GenBank/DDBJ whole genome shotgun (WGS) entry which is preliminary data.</text>
</comment>
<dbReference type="PATRIC" id="fig|1227457.3.peg.407"/>
<dbReference type="EMBL" id="AOMF01000037">
    <property type="protein sequence ID" value="EMA56512.1"/>
    <property type="molecule type" value="Genomic_DNA"/>
</dbReference>
<feature type="transmembrane region" description="Helical" evidence="1">
    <location>
        <begin position="46"/>
        <end position="65"/>
    </location>
</feature>
<dbReference type="RefSeq" id="WP_007737155.1">
    <property type="nucleotide sequence ID" value="NZ_AOMF01000037.1"/>
</dbReference>
<dbReference type="AlphaFoldDB" id="M0NEY6"/>
<feature type="transmembrane region" description="Helical" evidence="1">
    <location>
        <begin position="15"/>
        <end position="34"/>
    </location>
</feature>
<keyword evidence="1" id="KW-0812">Transmembrane</keyword>
<proteinExistence type="predicted"/>